<protein>
    <recommendedName>
        <fullName evidence="1">Ribosomal RNA methyltransferase FtsJ domain-containing protein</fullName>
    </recommendedName>
</protein>
<dbReference type="Proteomes" id="UP000886752">
    <property type="component" value="Unassembled WGS sequence"/>
</dbReference>
<dbReference type="GO" id="GO:0032259">
    <property type="term" value="P:methylation"/>
    <property type="evidence" value="ECO:0007669"/>
    <property type="project" value="InterPro"/>
</dbReference>
<dbReference type="InterPro" id="IPR002877">
    <property type="entry name" value="RNA_MeTrfase_FtsJ_dom"/>
</dbReference>
<accession>A0A9D1PY19</accession>
<dbReference type="AlphaFoldDB" id="A0A9D1PY19"/>
<gene>
    <name evidence="2" type="ORF">H9894_05900</name>
</gene>
<name>A0A9D1PY19_9BACT</name>
<proteinExistence type="predicted"/>
<reference evidence="2" key="2">
    <citation type="submission" date="2021-04" db="EMBL/GenBank/DDBJ databases">
        <authorList>
            <person name="Gilroy R."/>
        </authorList>
    </citation>
    <scope>NUCLEOTIDE SEQUENCE</scope>
    <source>
        <strain evidence="2">ChiHecec2B26-446</strain>
    </source>
</reference>
<dbReference type="InterPro" id="IPR029063">
    <property type="entry name" value="SAM-dependent_MTases_sf"/>
</dbReference>
<dbReference type="SUPFAM" id="SSF53335">
    <property type="entry name" value="S-adenosyl-L-methionine-dependent methyltransferases"/>
    <property type="match status" value="1"/>
</dbReference>
<feature type="domain" description="Ribosomal RNA methyltransferase FtsJ" evidence="1">
    <location>
        <begin position="156"/>
        <end position="213"/>
    </location>
</feature>
<dbReference type="GO" id="GO:0008168">
    <property type="term" value="F:methyltransferase activity"/>
    <property type="evidence" value="ECO:0007669"/>
    <property type="project" value="InterPro"/>
</dbReference>
<dbReference type="PANTHER" id="PTHR37524:SF2">
    <property type="entry name" value="RIBOSOMAL RNA METHYLTRANSFERASE FTSJ DOMAIN-CONTAINING PROTEIN"/>
    <property type="match status" value="1"/>
</dbReference>
<reference evidence="2" key="1">
    <citation type="journal article" date="2021" name="PeerJ">
        <title>Extensive microbial diversity within the chicken gut microbiome revealed by metagenomics and culture.</title>
        <authorList>
            <person name="Gilroy R."/>
            <person name="Ravi A."/>
            <person name="Getino M."/>
            <person name="Pursley I."/>
            <person name="Horton D.L."/>
            <person name="Alikhan N.F."/>
            <person name="Baker D."/>
            <person name="Gharbi K."/>
            <person name="Hall N."/>
            <person name="Watson M."/>
            <person name="Adriaenssens E.M."/>
            <person name="Foster-Nyarko E."/>
            <person name="Jarju S."/>
            <person name="Secka A."/>
            <person name="Antonio M."/>
            <person name="Oren A."/>
            <person name="Chaudhuri R.R."/>
            <person name="La Ragione R."/>
            <person name="Hildebrand F."/>
            <person name="Pallen M.J."/>
        </authorList>
    </citation>
    <scope>NUCLEOTIDE SEQUENCE</scope>
    <source>
        <strain evidence="2">ChiHecec2B26-446</strain>
    </source>
</reference>
<sequence>MPKPGSFCVHIAARGLLGPLLEELGERIIAVRGRAVLATATGSAQPFWAQTTWLNPQWIPISSIGDAARKLAGQQRNWLAHLDNASGLNRRTTLIQEALPHVSARLLTFGDAAPTAPLGAFLLWTPDLMLASASTSSPFADGEVHFAENRDEPPGRAYLKLWEAFTIFGCRPAPGELCIELGAAPGSWTWVLAQCGARVFSLDKAPLAEHIAKLQNVEHCLGSGFALTPDCVGRIDWLFSDMICYPQRLLALIRQWIDAKTMRRALCTIKFQSQQDHSLIAEFAAIPGSQIRHLSCNKHELTWFYQECRP</sequence>
<dbReference type="EMBL" id="DXHV01000059">
    <property type="protein sequence ID" value="HIW00707.1"/>
    <property type="molecule type" value="Genomic_DNA"/>
</dbReference>
<organism evidence="2 3">
    <name type="scientific">Candidatus Desulfovibrio intestinipullorum</name>
    <dbReference type="NCBI Taxonomy" id="2838536"/>
    <lineage>
        <taxon>Bacteria</taxon>
        <taxon>Pseudomonadati</taxon>
        <taxon>Thermodesulfobacteriota</taxon>
        <taxon>Desulfovibrionia</taxon>
        <taxon>Desulfovibrionales</taxon>
        <taxon>Desulfovibrionaceae</taxon>
        <taxon>Desulfovibrio</taxon>
    </lineage>
</organism>
<comment type="caution">
    <text evidence="2">The sequence shown here is derived from an EMBL/GenBank/DDBJ whole genome shotgun (WGS) entry which is preliminary data.</text>
</comment>
<evidence type="ECO:0000313" key="2">
    <source>
        <dbReference type="EMBL" id="HIW00707.1"/>
    </source>
</evidence>
<dbReference type="Gene3D" id="3.40.50.150">
    <property type="entry name" value="Vaccinia Virus protein VP39"/>
    <property type="match status" value="1"/>
</dbReference>
<dbReference type="PANTHER" id="PTHR37524">
    <property type="entry name" value="RIBOSOMAL RNA LARGE SUBUNIT METHYLTRANSFERASE M"/>
    <property type="match status" value="1"/>
</dbReference>
<evidence type="ECO:0000313" key="3">
    <source>
        <dbReference type="Proteomes" id="UP000886752"/>
    </source>
</evidence>
<evidence type="ECO:0000259" key="1">
    <source>
        <dbReference type="Pfam" id="PF01728"/>
    </source>
</evidence>
<dbReference type="Pfam" id="PF01728">
    <property type="entry name" value="FtsJ"/>
    <property type="match status" value="1"/>
</dbReference>